<dbReference type="EMBL" id="JAGGMR010000001">
    <property type="protein sequence ID" value="MBP2191415.1"/>
    <property type="molecule type" value="Genomic_DNA"/>
</dbReference>
<evidence type="ECO:0008006" key="4">
    <source>
        <dbReference type="Google" id="ProtNLM"/>
    </source>
</evidence>
<organism evidence="2 3">
    <name type="scientific">Nocardia goodfellowii</name>
    <dbReference type="NCBI Taxonomy" id="882446"/>
    <lineage>
        <taxon>Bacteria</taxon>
        <taxon>Bacillati</taxon>
        <taxon>Actinomycetota</taxon>
        <taxon>Actinomycetes</taxon>
        <taxon>Mycobacteriales</taxon>
        <taxon>Nocardiaceae</taxon>
        <taxon>Nocardia</taxon>
    </lineage>
</organism>
<accession>A0ABS4QI94</accession>
<feature type="chain" id="PRO_5047133013" description="Ricin B lectin domain-containing protein" evidence="1">
    <location>
        <begin position="24"/>
        <end position="172"/>
    </location>
</feature>
<name>A0ABS4QI94_9NOCA</name>
<keyword evidence="1" id="KW-0732">Signal</keyword>
<protein>
    <recommendedName>
        <fullName evidence="4">Ricin B lectin domain-containing protein</fullName>
    </recommendedName>
</protein>
<reference evidence="2 3" key="1">
    <citation type="submission" date="2021-03" db="EMBL/GenBank/DDBJ databases">
        <title>Sequencing the genomes of 1000 actinobacteria strains.</title>
        <authorList>
            <person name="Klenk H.-P."/>
        </authorList>
    </citation>
    <scope>NUCLEOTIDE SEQUENCE [LARGE SCALE GENOMIC DNA]</scope>
    <source>
        <strain evidence="2 3">DSM 45516</strain>
    </source>
</reference>
<feature type="signal peptide" evidence="1">
    <location>
        <begin position="1"/>
        <end position="23"/>
    </location>
</feature>
<keyword evidence="3" id="KW-1185">Reference proteome</keyword>
<gene>
    <name evidence="2" type="ORF">BJ987_004316</name>
</gene>
<evidence type="ECO:0000313" key="2">
    <source>
        <dbReference type="EMBL" id="MBP2191415.1"/>
    </source>
</evidence>
<dbReference type="RefSeq" id="WP_209893006.1">
    <property type="nucleotide sequence ID" value="NZ_JAGGMR010000001.1"/>
</dbReference>
<comment type="caution">
    <text evidence="2">The sequence shown here is derived from an EMBL/GenBank/DDBJ whole genome shotgun (WGS) entry which is preliminary data.</text>
</comment>
<evidence type="ECO:0000313" key="3">
    <source>
        <dbReference type="Proteomes" id="UP001519325"/>
    </source>
</evidence>
<sequence>MNRTKLAVLFAALLGSVSAPAHAEPATPGALEAGFPHVFRLFQLSDPAHPACVYYNEVAAGRGEAVDASNCRSDAPHWFQRNSLPDSVLFQLDDFPGKCLIGDTSTSPGVVLVGSCDDPRAGWVGGGTINPPRWALAPSSAPNMYLRDNGIALVLQHTDNPLQTPGYYWNPQ</sequence>
<dbReference type="Proteomes" id="UP001519325">
    <property type="component" value="Unassembled WGS sequence"/>
</dbReference>
<evidence type="ECO:0000256" key="1">
    <source>
        <dbReference type="SAM" id="SignalP"/>
    </source>
</evidence>
<proteinExistence type="predicted"/>